<dbReference type="SUPFAM" id="SSF51391">
    <property type="entry name" value="Thiamin phosphate synthase"/>
    <property type="match status" value="1"/>
</dbReference>
<evidence type="ECO:0000313" key="13">
    <source>
        <dbReference type="EMBL" id="QFY41540.1"/>
    </source>
</evidence>
<comment type="catalytic activity">
    <reaction evidence="6 9 10">
        <text>4-methyl-5-(2-phosphooxyethyl)-thiazole + 4-amino-2-methyl-5-(diphosphooxymethyl)pyrimidine + H(+) = thiamine phosphate + diphosphate</text>
        <dbReference type="Rhea" id="RHEA:22328"/>
        <dbReference type="ChEBI" id="CHEBI:15378"/>
        <dbReference type="ChEBI" id="CHEBI:33019"/>
        <dbReference type="ChEBI" id="CHEBI:37575"/>
        <dbReference type="ChEBI" id="CHEBI:57841"/>
        <dbReference type="ChEBI" id="CHEBI:58296"/>
        <dbReference type="EC" id="2.5.1.3"/>
    </reaction>
</comment>
<feature type="binding site" evidence="9">
    <location>
        <position position="170"/>
    </location>
    <ligand>
        <name>2-[(2R,5Z)-2-carboxy-4-methylthiazol-5(2H)-ylidene]ethyl phosphate</name>
        <dbReference type="ChEBI" id="CHEBI:62899"/>
    </ligand>
</feature>
<dbReference type="PANTHER" id="PTHR20857:SF15">
    <property type="entry name" value="THIAMINE-PHOSPHATE SYNTHASE"/>
    <property type="match status" value="1"/>
</dbReference>
<feature type="binding site" evidence="9">
    <location>
        <position position="143"/>
    </location>
    <ligand>
        <name>4-amino-2-methyl-5-(diphosphooxymethyl)pyrimidine</name>
        <dbReference type="ChEBI" id="CHEBI:57841"/>
    </ligand>
</feature>
<feature type="domain" description="Thiamine phosphate synthase/TenI" evidence="12">
    <location>
        <begin position="15"/>
        <end position="192"/>
    </location>
</feature>
<evidence type="ECO:0000256" key="2">
    <source>
        <dbReference type="ARBA" id="ARBA00022679"/>
    </source>
</evidence>
<feature type="binding site" evidence="9">
    <location>
        <begin position="140"/>
        <end position="142"/>
    </location>
    <ligand>
        <name>2-[(2R,5Z)-2-carboxy-4-methylthiazol-5(2H)-ylidene]ethyl phosphate</name>
        <dbReference type="ChEBI" id="CHEBI:62899"/>
    </ligand>
</feature>
<evidence type="ECO:0000313" key="14">
    <source>
        <dbReference type="Proteomes" id="UP000325755"/>
    </source>
</evidence>
<dbReference type="AlphaFoldDB" id="A0A5Q0BCL4"/>
<dbReference type="InterPro" id="IPR022998">
    <property type="entry name" value="ThiamineP_synth_TenI"/>
</dbReference>
<evidence type="ECO:0000256" key="5">
    <source>
        <dbReference type="ARBA" id="ARBA00022977"/>
    </source>
</evidence>
<feature type="binding site" evidence="9">
    <location>
        <position position="75"/>
    </location>
    <ligand>
        <name>Mg(2+)</name>
        <dbReference type="ChEBI" id="CHEBI:18420"/>
    </ligand>
</feature>
<dbReference type="GO" id="GO:0009228">
    <property type="term" value="P:thiamine biosynthetic process"/>
    <property type="evidence" value="ECO:0007669"/>
    <property type="project" value="UniProtKB-KW"/>
</dbReference>
<keyword evidence="5 9" id="KW-0784">Thiamine biosynthesis</keyword>
<proteinExistence type="inferred from homology"/>
<feature type="binding site" evidence="9">
    <location>
        <position position="94"/>
    </location>
    <ligand>
        <name>Mg(2+)</name>
        <dbReference type="ChEBI" id="CHEBI:18420"/>
    </ligand>
</feature>
<dbReference type="Pfam" id="PF02581">
    <property type="entry name" value="TMP-TENI"/>
    <property type="match status" value="1"/>
</dbReference>
<keyword evidence="2 9" id="KW-0808">Transferase</keyword>
<comment type="similarity">
    <text evidence="9 10">Belongs to the thiamine-phosphate synthase family.</text>
</comment>
<dbReference type="InParanoid" id="A0A5Q0BCL4"/>
<dbReference type="Gene3D" id="3.20.20.70">
    <property type="entry name" value="Aldolase class I"/>
    <property type="match status" value="1"/>
</dbReference>
<evidence type="ECO:0000256" key="9">
    <source>
        <dbReference type="HAMAP-Rule" id="MF_00097"/>
    </source>
</evidence>
<accession>A0A5Q0BCL4</accession>
<keyword evidence="14" id="KW-1185">Reference proteome</keyword>
<evidence type="ECO:0000256" key="4">
    <source>
        <dbReference type="ARBA" id="ARBA00022842"/>
    </source>
</evidence>
<dbReference type="KEGG" id="mmob:F6R98_01960"/>
<dbReference type="GO" id="GO:0004789">
    <property type="term" value="F:thiamine-phosphate diphosphorylase activity"/>
    <property type="evidence" value="ECO:0007669"/>
    <property type="project" value="UniProtKB-UniRule"/>
</dbReference>
<dbReference type="EC" id="2.5.1.3" evidence="9"/>
<dbReference type="CDD" id="cd00564">
    <property type="entry name" value="TMP_TenI"/>
    <property type="match status" value="1"/>
</dbReference>
<gene>
    <name evidence="9" type="primary">thiE</name>
    <name evidence="13" type="ORF">F6R98_01960</name>
</gene>
<reference evidence="13 14" key="1">
    <citation type="submission" date="2019-09" db="EMBL/GenBank/DDBJ databases">
        <title>Ecophysiology of the spiral-shaped methanotroph Methylospira mobilis as revealed by the complete genome sequence.</title>
        <authorList>
            <person name="Oshkin I.Y."/>
            <person name="Dedysh S.N."/>
            <person name="Miroshnikov K."/>
            <person name="Danilova O.V."/>
            <person name="Hakobyan A."/>
            <person name="Liesack W."/>
        </authorList>
    </citation>
    <scope>NUCLEOTIDE SEQUENCE [LARGE SCALE GENOMIC DNA]</scope>
    <source>
        <strain evidence="13 14">Shm1</strain>
    </source>
</reference>
<evidence type="ECO:0000259" key="12">
    <source>
        <dbReference type="Pfam" id="PF02581"/>
    </source>
</evidence>
<dbReference type="NCBIfam" id="TIGR00693">
    <property type="entry name" value="thiE"/>
    <property type="match status" value="1"/>
</dbReference>
<dbReference type="GO" id="GO:0005737">
    <property type="term" value="C:cytoplasm"/>
    <property type="evidence" value="ECO:0007669"/>
    <property type="project" value="TreeGrafter"/>
</dbReference>
<dbReference type="InterPro" id="IPR034291">
    <property type="entry name" value="TMP_synthase"/>
</dbReference>
<dbReference type="Proteomes" id="UP000325755">
    <property type="component" value="Chromosome"/>
</dbReference>
<sequence length="211" mass="21541">MLVSTVLNAFPASGLYAVTPDIAVEAQLLIDSVRAVIAGGAGVVQYRAKSRQDEVVAAQLLAVCREAGIPLIINDNIVLAQKIGADGVHLGKDDMPVSQARKLLGASAIVGASCYDSLERAAEASAQGADYLAFGRFFPSQTKPLAPCANPATLSVARSLFNAPIVAIGGITAANGADLIAAGAGLLAVVDGVFGQKNPEQAARSILSLFR</sequence>
<dbReference type="PANTHER" id="PTHR20857">
    <property type="entry name" value="THIAMINE-PHOSPHATE PYROPHOSPHORYLASE"/>
    <property type="match status" value="1"/>
</dbReference>
<dbReference type="HAMAP" id="MF_00097">
    <property type="entry name" value="TMP_synthase"/>
    <property type="match status" value="1"/>
</dbReference>
<evidence type="ECO:0000256" key="7">
    <source>
        <dbReference type="ARBA" id="ARBA00047851"/>
    </source>
</evidence>
<evidence type="ECO:0000256" key="11">
    <source>
        <dbReference type="RuleBase" id="RU004253"/>
    </source>
</evidence>
<evidence type="ECO:0000256" key="3">
    <source>
        <dbReference type="ARBA" id="ARBA00022723"/>
    </source>
</evidence>
<comment type="catalytic activity">
    <reaction evidence="8 9 10">
        <text>2-[(2R,5Z)-2-carboxy-4-methylthiazol-5(2H)-ylidene]ethyl phosphate + 4-amino-2-methyl-5-(diphosphooxymethyl)pyrimidine + 2 H(+) = thiamine phosphate + CO2 + diphosphate</text>
        <dbReference type="Rhea" id="RHEA:47844"/>
        <dbReference type="ChEBI" id="CHEBI:15378"/>
        <dbReference type="ChEBI" id="CHEBI:16526"/>
        <dbReference type="ChEBI" id="CHEBI:33019"/>
        <dbReference type="ChEBI" id="CHEBI:37575"/>
        <dbReference type="ChEBI" id="CHEBI:57841"/>
        <dbReference type="ChEBI" id="CHEBI:62899"/>
        <dbReference type="EC" id="2.5.1.3"/>
    </reaction>
</comment>
<feature type="binding site" evidence="9">
    <location>
        <position position="74"/>
    </location>
    <ligand>
        <name>4-amino-2-methyl-5-(diphosphooxymethyl)pyrimidine</name>
        <dbReference type="ChEBI" id="CHEBI:57841"/>
    </ligand>
</feature>
<comment type="function">
    <text evidence="9">Condenses 4-methyl-5-(beta-hydroxyethyl)thiazole monophosphate (THZ-P) and 2-methyl-4-amino-5-hydroxymethyl pyrimidine pyrophosphate (HMP-PP) to form thiamine monophosphate (TMP).</text>
</comment>
<feature type="binding site" evidence="9">
    <location>
        <begin position="45"/>
        <end position="49"/>
    </location>
    <ligand>
        <name>4-amino-2-methyl-5-(diphosphooxymethyl)pyrimidine</name>
        <dbReference type="ChEBI" id="CHEBI:57841"/>
    </ligand>
</feature>
<feature type="binding site" evidence="9">
    <location>
        <position position="113"/>
    </location>
    <ligand>
        <name>4-amino-2-methyl-5-(diphosphooxymethyl)pyrimidine</name>
        <dbReference type="ChEBI" id="CHEBI:57841"/>
    </ligand>
</feature>
<dbReference type="InterPro" id="IPR036206">
    <property type="entry name" value="ThiamineP_synth_sf"/>
</dbReference>
<organism evidence="13 14">
    <name type="scientific">Candidatus Methylospira mobilis</name>
    <dbReference type="NCBI Taxonomy" id="1808979"/>
    <lineage>
        <taxon>Bacteria</taxon>
        <taxon>Pseudomonadati</taxon>
        <taxon>Pseudomonadota</taxon>
        <taxon>Gammaproteobacteria</taxon>
        <taxon>Methylococcales</taxon>
        <taxon>Methylococcaceae</taxon>
        <taxon>Candidatus Methylospira</taxon>
    </lineage>
</organism>
<comment type="cofactor">
    <cofactor evidence="9">
        <name>Mg(2+)</name>
        <dbReference type="ChEBI" id="CHEBI:18420"/>
    </cofactor>
    <text evidence="9">Binds 1 Mg(2+) ion per subunit.</text>
</comment>
<dbReference type="OrthoDB" id="9789949at2"/>
<evidence type="ECO:0000256" key="8">
    <source>
        <dbReference type="ARBA" id="ARBA00047883"/>
    </source>
</evidence>
<evidence type="ECO:0000256" key="6">
    <source>
        <dbReference type="ARBA" id="ARBA00047334"/>
    </source>
</evidence>
<protein>
    <recommendedName>
        <fullName evidence="9">Thiamine-phosphate synthase</fullName>
        <shortName evidence="9">TP synthase</shortName>
        <shortName evidence="9">TPS</shortName>
        <ecNumber evidence="9">2.5.1.3</ecNumber>
    </recommendedName>
    <alternativeName>
        <fullName evidence="9">Thiamine-phosphate pyrophosphorylase</fullName>
        <shortName evidence="9">TMP pyrophosphorylase</shortName>
        <shortName evidence="9">TMP-PPase</shortName>
    </alternativeName>
</protein>
<comment type="pathway">
    <text evidence="1 9 11">Cofactor biosynthesis; thiamine diphosphate biosynthesis; thiamine phosphate from 4-amino-2-methyl-5-diphosphomethylpyrimidine and 4-methyl-5-(2-phosphoethyl)-thiazole: step 1/1.</text>
</comment>
<dbReference type="FunCoup" id="A0A5Q0BCL4">
    <property type="interactions" value="491"/>
</dbReference>
<comment type="caution">
    <text evidence="9">Lacks conserved residue(s) required for the propagation of feature annotation.</text>
</comment>
<dbReference type="InterPro" id="IPR013785">
    <property type="entry name" value="Aldolase_TIM"/>
</dbReference>
<dbReference type="UniPathway" id="UPA00060">
    <property type="reaction ID" value="UER00141"/>
</dbReference>
<dbReference type="GO" id="GO:0009229">
    <property type="term" value="P:thiamine diphosphate biosynthetic process"/>
    <property type="evidence" value="ECO:0007669"/>
    <property type="project" value="UniProtKB-UniRule"/>
</dbReference>
<keyword evidence="4 9" id="KW-0460">Magnesium</keyword>
<dbReference type="EMBL" id="CP044205">
    <property type="protein sequence ID" value="QFY41540.1"/>
    <property type="molecule type" value="Genomic_DNA"/>
</dbReference>
<keyword evidence="3 9" id="KW-0479">Metal-binding</keyword>
<evidence type="ECO:0000256" key="10">
    <source>
        <dbReference type="RuleBase" id="RU003826"/>
    </source>
</evidence>
<comment type="catalytic activity">
    <reaction evidence="7 9 10">
        <text>2-(2-carboxy-4-methylthiazol-5-yl)ethyl phosphate + 4-amino-2-methyl-5-(diphosphooxymethyl)pyrimidine + 2 H(+) = thiamine phosphate + CO2 + diphosphate</text>
        <dbReference type="Rhea" id="RHEA:47848"/>
        <dbReference type="ChEBI" id="CHEBI:15378"/>
        <dbReference type="ChEBI" id="CHEBI:16526"/>
        <dbReference type="ChEBI" id="CHEBI:33019"/>
        <dbReference type="ChEBI" id="CHEBI:37575"/>
        <dbReference type="ChEBI" id="CHEBI:57841"/>
        <dbReference type="ChEBI" id="CHEBI:62890"/>
        <dbReference type="EC" id="2.5.1.3"/>
    </reaction>
</comment>
<dbReference type="GO" id="GO:0000287">
    <property type="term" value="F:magnesium ion binding"/>
    <property type="evidence" value="ECO:0007669"/>
    <property type="project" value="UniProtKB-UniRule"/>
</dbReference>
<name>A0A5Q0BCL4_9GAMM</name>
<evidence type="ECO:0000256" key="1">
    <source>
        <dbReference type="ARBA" id="ARBA00005165"/>
    </source>
</evidence>